<dbReference type="AlphaFoldDB" id="A0A5B7FN21"/>
<accession>A0A5B7FN21</accession>
<organism evidence="1 2">
    <name type="scientific">Portunus trituberculatus</name>
    <name type="common">Swimming crab</name>
    <name type="synonym">Neptunus trituberculatus</name>
    <dbReference type="NCBI Taxonomy" id="210409"/>
    <lineage>
        <taxon>Eukaryota</taxon>
        <taxon>Metazoa</taxon>
        <taxon>Ecdysozoa</taxon>
        <taxon>Arthropoda</taxon>
        <taxon>Crustacea</taxon>
        <taxon>Multicrustacea</taxon>
        <taxon>Malacostraca</taxon>
        <taxon>Eumalacostraca</taxon>
        <taxon>Eucarida</taxon>
        <taxon>Decapoda</taxon>
        <taxon>Pleocyemata</taxon>
        <taxon>Brachyura</taxon>
        <taxon>Eubrachyura</taxon>
        <taxon>Portunoidea</taxon>
        <taxon>Portunidae</taxon>
        <taxon>Portuninae</taxon>
        <taxon>Portunus</taxon>
    </lineage>
</organism>
<comment type="caution">
    <text evidence="1">The sequence shown here is derived from an EMBL/GenBank/DDBJ whole genome shotgun (WGS) entry which is preliminary data.</text>
</comment>
<evidence type="ECO:0000313" key="2">
    <source>
        <dbReference type="Proteomes" id="UP000324222"/>
    </source>
</evidence>
<name>A0A5B7FN21_PORTR</name>
<sequence length="81" mass="9052">MFLFNVKNSAKRGSRGFGQPLLLQVEVVHSARASGRILQGGALGRQDHEVQAATRAWNSEHPYFVLEFPHHNPPRTFSGEL</sequence>
<gene>
    <name evidence="1" type="ORF">E2C01_039440</name>
</gene>
<reference evidence="1 2" key="1">
    <citation type="submission" date="2019-05" db="EMBL/GenBank/DDBJ databases">
        <title>Another draft genome of Portunus trituberculatus and its Hox gene families provides insights of decapod evolution.</title>
        <authorList>
            <person name="Jeong J.-H."/>
            <person name="Song I."/>
            <person name="Kim S."/>
            <person name="Choi T."/>
            <person name="Kim D."/>
            <person name="Ryu S."/>
            <person name="Kim W."/>
        </authorList>
    </citation>
    <scope>NUCLEOTIDE SEQUENCE [LARGE SCALE GENOMIC DNA]</scope>
    <source>
        <tissue evidence="1">Muscle</tissue>
    </source>
</reference>
<protein>
    <submittedName>
        <fullName evidence="1">Uncharacterized protein</fullName>
    </submittedName>
</protein>
<keyword evidence="2" id="KW-1185">Reference proteome</keyword>
<evidence type="ECO:0000313" key="1">
    <source>
        <dbReference type="EMBL" id="MPC45734.1"/>
    </source>
</evidence>
<dbReference type="Proteomes" id="UP000324222">
    <property type="component" value="Unassembled WGS sequence"/>
</dbReference>
<proteinExistence type="predicted"/>
<dbReference type="EMBL" id="VSRR010006869">
    <property type="protein sequence ID" value="MPC45734.1"/>
    <property type="molecule type" value="Genomic_DNA"/>
</dbReference>